<dbReference type="CDD" id="cd03293">
    <property type="entry name" value="ABC_NrtD_SsuB_transporters"/>
    <property type="match status" value="1"/>
</dbReference>
<name>A0ABP7IAL6_9ACTN</name>
<organism evidence="5 6">
    <name type="scientific">Sphaerisporangium flaviroseum</name>
    <dbReference type="NCBI Taxonomy" id="509199"/>
    <lineage>
        <taxon>Bacteria</taxon>
        <taxon>Bacillati</taxon>
        <taxon>Actinomycetota</taxon>
        <taxon>Actinomycetes</taxon>
        <taxon>Streptosporangiales</taxon>
        <taxon>Streptosporangiaceae</taxon>
        <taxon>Sphaerisporangium</taxon>
    </lineage>
</organism>
<keyword evidence="1" id="KW-0813">Transport</keyword>
<dbReference type="GO" id="GO:0005524">
    <property type="term" value="F:ATP binding"/>
    <property type="evidence" value="ECO:0007669"/>
    <property type="project" value="UniProtKB-KW"/>
</dbReference>
<dbReference type="InterPro" id="IPR003593">
    <property type="entry name" value="AAA+_ATPase"/>
</dbReference>
<feature type="domain" description="ABC transporter" evidence="4">
    <location>
        <begin position="51"/>
        <end position="281"/>
    </location>
</feature>
<evidence type="ECO:0000313" key="6">
    <source>
        <dbReference type="Proteomes" id="UP001500888"/>
    </source>
</evidence>
<protein>
    <submittedName>
        <fullName evidence="5">ABC transporter ATP-binding protein</fullName>
    </submittedName>
</protein>
<sequence>MPSNPDLAAGPAPTAEDVTTGDAATVNVTTENAAAVNVTTKDVATEDAAAVDVSGVEHVYGDGRSAVTALGPISLRVPTGAFLVIVGASGCGKSTLLRLIAGFERPTSGTVRIGGEEPVPGRGAGVVFQQPRLFPWKTVGGNVDLALRYAGVPKQDRARRVPELLERVGLHDVADRRIWQISGGQQQRVAIARALAGDDPLLLLDEPFAALDALTRERLQEDLRRVSAENGRTSVFVTHSVDEAVFLGSRVVVLTHRPGRIALDLDVGLSRTGVEPDELRALPEYAALRTTIGHAVRTAAALEGTTR</sequence>
<evidence type="ECO:0000313" key="5">
    <source>
        <dbReference type="EMBL" id="GAA3813594.1"/>
    </source>
</evidence>
<keyword evidence="2" id="KW-0547">Nucleotide-binding</keyword>
<evidence type="ECO:0000256" key="1">
    <source>
        <dbReference type="ARBA" id="ARBA00022448"/>
    </source>
</evidence>
<gene>
    <name evidence="5" type="ORF">GCM10022226_37930</name>
</gene>
<dbReference type="InterPro" id="IPR017871">
    <property type="entry name" value="ABC_transporter-like_CS"/>
</dbReference>
<proteinExistence type="predicted"/>
<evidence type="ECO:0000259" key="4">
    <source>
        <dbReference type="PROSITE" id="PS50893"/>
    </source>
</evidence>
<dbReference type="EMBL" id="BAAAZR010000008">
    <property type="protein sequence ID" value="GAA3813594.1"/>
    <property type="molecule type" value="Genomic_DNA"/>
</dbReference>
<dbReference type="InterPro" id="IPR050166">
    <property type="entry name" value="ABC_transporter_ATP-bind"/>
</dbReference>
<evidence type="ECO:0000256" key="3">
    <source>
        <dbReference type="ARBA" id="ARBA00022840"/>
    </source>
</evidence>
<dbReference type="PROSITE" id="PS50893">
    <property type="entry name" value="ABC_TRANSPORTER_2"/>
    <property type="match status" value="1"/>
</dbReference>
<dbReference type="Proteomes" id="UP001500888">
    <property type="component" value="Unassembled WGS sequence"/>
</dbReference>
<dbReference type="Gene3D" id="3.40.50.300">
    <property type="entry name" value="P-loop containing nucleotide triphosphate hydrolases"/>
    <property type="match status" value="1"/>
</dbReference>
<reference evidence="6" key="1">
    <citation type="journal article" date="2019" name="Int. J. Syst. Evol. Microbiol.">
        <title>The Global Catalogue of Microorganisms (GCM) 10K type strain sequencing project: providing services to taxonomists for standard genome sequencing and annotation.</title>
        <authorList>
            <consortium name="The Broad Institute Genomics Platform"/>
            <consortium name="The Broad Institute Genome Sequencing Center for Infectious Disease"/>
            <person name="Wu L."/>
            <person name="Ma J."/>
        </authorList>
    </citation>
    <scope>NUCLEOTIDE SEQUENCE [LARGE SCALE GENOMIC DNA]</scope>
    <source>
        <strain evidence="6">JCM 16908</strain>
    </source>
</reference>
<dbReference type="Pfam" id="PF00005">
    <property type="entry name" value="ABC_tran"/>
    <property type="match status" value="1"/>
</dbReference>
<evidence type="ECO:0000256" key="2">
    <source>
        <dbReference type="ARBA" id="ARBA00022741"/>
    </source>
</evidence>
<comment type="caution">
    <text evidence="5">The sequence shown here is derived from an EMBL/GenBank/DDBJ whole genome shotgun (WGS) entry which is preliminary data.</text>
</comment>
<dbReference type="SMART" id="SM00382">
    <property type="entry name" value="AAA"/>
    <property type="match status" value="1"/>
</dbReference>
<dbReference type="InterPro" id="IPR003439">
    <property type="entry name" value="ABC_transporter-like_ATP-bd"/>
</dbReference>
<accession>A0ABP7IAL6</accession>
<dbReference type="InterPro" id="IPR027417">
    <property type="entry name" value="P-loop_NTPase"/>
</dbReference>
<dbReference type="PANTHER" id="PTHR42788:SF13">
    <property type="entry name" value="ALIPHATIC SULFONATES IMPORT ATP-BINDING PROTEIN SSUB"/>
    <property type="match status" value="1"/>
</dbReference>
<keyword evidence="6" id="KW-1185">Reference proteome</keyword>
<keyword evidence="3 5" id="KW-0067">ATP-binding</keyword>
<dbReference type="PANTHER" id="PTHR42788">
    <property type="entry name" value="TAURINE IMPORT ATP-BINDING PROTEIN-RELATED"/>
    <property type="match status" value="1"/>
</dbReference>
<dbReference type="SUPFAM" id="SSF52540">
    <property type="entry name" value="P-loop containing nucleoside triphosphate hydrolases"/>
    <property type="match status" value="1"/>
</dbReference>
<dbReference type="PROSITE" id="PS00211">
    <property type="entry name" value="ABC_TRANSPORTER_1"/>
    <property type="match status" value="1"/>
</dbReference>